<evidence type="ECO:0000256" key="1">
    <source>
        <dbReference type="SAM" id="MobiDB-lite"/>
    </source>
</evidence>
<name>A0A4U6X2C5_9PEZI</name>
<feature type="compositionally biased region" description="Basic and acidic residues" evidence="1">
    <location>
        <begin position="528"/>
        <end position="538"/>
    </location>
</feature>
<comment type="caution">
    <text evidence="2">The sequence shown here is derived from an EMBL/GenBank/DDBJ whole genome shotgun (WGS) entry which is preliminary data.</text>
</comment>
<organism evidence="2 3">
    <name type="scientific">Colletotrichum tanaceti</name>
    <dbReference type="NCBI Taxonomy" id="1306861"/>
    <lineage>
        <taxon>Eukaryota</taxon>
        <taxon>Fungi</taxon>
        <taxon>Dikarya</taxon>
        <taxon>Ascomycota</taxon>
        <taxon>Pezizomycotina</taxon>
        <taxon>Sordariomycetes</taxon>
        <taxon>Hypocreomycetidae</taxon>
        <taxon>Glomerellales</taxon>
        <taxon>Glomerellaceae</taxon>
        <taxon>Colletotrichum</taxon>
        <taxon>Colletotrichum destructivum species complex</taxon>
    </lineage>
</organism>
<sequence>MVDVVLAVGAALGGGGLLGGERPLLELAADGVAAAAGRGGVGAAGQAGGQVVGEVGGDAGGGPRVDGDGVPVDVVEGVAGEVVAGVGRGAGAGEDAGGGDAELEEADVVGAGAEAAERGGLALGGDVVVEGLGAEPVARVVAEVDVVDRVDGADHVVVPVEADGVGLGLGQVGGVVEGADEAALLGAPPDEADLVLEAAVLLEGAGDLEQGRGAAAVVVDAGAGLDAVEVGAQHDDVVRVALLGLGDDVPRLALVPDGVDEEVHLERLAGGQARPPGGGVLEGHEAHGHQQAQVLGAQGGRANVAAGGLVVQDDADGAGRLGQLELVGDGADAALDEGELAGGVDALPLVGEAAGTYHTEKRERKGSVTISSHWKGHKRIVVCLTSGIINGGVDERGRVAAGQGGRVVVLEAHDVDILAVGTGDAELAGLGEGVVEVLQLGVELLVEAALDALEDVVGRGLVAGQAKGTVAAVVTGDLVQVPEVAFKSGDSLGGLDVGLGLIGGEGVSRQGPQREQGRGEGGGGLHRGRMDKQAKLGL</sequence>
<dbReference type="Proteomes" id="UP000310108">
    <property type="component" value="Unassembled WGS sequence"/>
</dbReference>
<reference evidence="2 3" key="1">
    <citation type="journal article" date="2019" name="PLoS ONE">
        <title>Comparative genome analysis indicates high evolutionary potential of pathogenicity genes in Colletotrichum tanaceti.</title>
        <authorList>
            <person name="Lelwala R.V."/>
            <person name="Korhonen P.K."/>
            <person name="Young N.D."/>
            <person name="Scott J.B."/>
            <person name="Ades P.A."/>
            <person name="Gasser R.B."/>
            <person name="Taylor P.W.J."/>
        </authorList>
    </citation>
    <scope>NUCLEOTIDE SEQUENCE [LARGE SCALE GENOMIC DNA]</scope>
    <source>
        <strain evidence="2">BRIP57314</strain>
    </source>
</reference>
<gene>
    <name evidence="2" type="ORF">CTA1_1340</name>
</gene>
<keyword evidence="3" id="KW-1185">Reference proteome</keyword>
<evidence type="ECO:0000313" key="3">
    <source>
        <dbReference type="Proteomes" id="UP000310108"/>
    </source>
</evidence>
<feature type="region of interest" description="Disordered" evidence="1">
    <location>
        <begin position="505"/>
        <end position="538"/>
    </location>
</feature>
<protein>
    <submittedName>
        <fullName evidence="2">Uncharacterized protein</fullName>
    </submittedName>
</protein>
<evidence type="ECO:0000313" key="2">
    <source>
        <dbReference type="EMBL" id="TKW49500.1"/>
    </source>
</evidence>
<proteinExistence type="predicted"/>
<dbReference type="EMBL" id="PJEX01000529">
    <property type="protein sequence ID" value="TKW49500.1"/>
    <property type="molecule type" value="Genomic_DNA"/>
</dbReference>
<accession>A0A4U6X2C5</accession>
<dbReference type="AlphaFoldDB" id="A0A4U6X2C5"/>